<dbReference type="InterPro" id="IPR038081">
    <property type="entry name" value="CalX-like_sf"/>
</dbReference>
<accession>A0A3M2R9I3</accession>
<proteinExistence type="predicted"/>
<reference evidence="1 2" key="1">
    <citation type="submission" date="2018-08" db="EMBL/GenBank/DDBJ databases">
        <title>Whole Genome Sequence of the Moderate Halophilic Marine Bacterium Marinobacter litoralis Sw-45.</title>
        <authorList>
            <person name="Musa H."/>
        </authorList>
    </citation>
    <scope>NUCLEOTIDE SEQUENCE [LARGE SCALE GENOMIC DNA]</scope>
    <source>
        <strain evidence="1 2">Sw-45</strain>
    </source>
</reference>
<sequence length="889" mass="95146">MRADLSSRTCLAGRLAGVALIALVAAGCKTEKDPDQPTLLGSPAPTAYLGVEYYYNWGAYGGEDILDYSLVNAPSWLALEDTSNKARQGIIMRGVPGLSGGNRGDADLGKTTNIEIVTTDGKMAGFQPFDIEVKPNVMSIEVDEFTEGEAANVAQKPNTSACAVPDLSTPGKHSFDLNTYQDDGAFEETVPVDSTTYRTYAKVTLEKPSVTRIHVAFELDSDFDPENCDAGVSAPHQKCEYGTSNTGRAIVGQDIVVLGSASDKAVDKEGKPLTYITYQQNNANVYDRGVLTFEPGITECYIPLEVVDDRIPEPSELAFIRLTEVREGIASLGAKNTGTRAGITILDNEPVVTVQTMKGGAKDAINADDNAAPTIYKALLTGERDGPVMVRFAEQSKGSGAQKDTHFEIVDVDGSPVTELVFPEEQDEIEFGIRGKAYSLSADDGYDDLFLNLAVDDAYQAGRQGYARAVSDSLLRVNLNRLITAQTFTDFTPTDIALGHASRLFVAGYTDTDAEVRIYDQAGMLLDTVTVAAAVTNTDIHISVAERVDSTATPRVTYQELAVGYSAPGSKGGQDVFANLYRFDGSDYLPVWGTAYETGSSEDDFVRWVGLSADRSKPLVVLAGNTAGSWSDQNNTGGTDVFLVEIEDDAGAPKEQAVRIVGSGADDQLAAGDLSASAPVLFGQAPMTLNGTSTTGPFFATGRANTKLNVVQVGADASEILRHGIYASGLLWLVGDSGGISYAVTEVEDEDNELTRSRNQNSQAGFVWGLTGNGEPRFVYQVNDYADASSETLTQSLLFDGDIVLAGNTDGQLDEDGAVATSNDGILARRSSEDSLAYRNWNTQIPRDMSFLDMVNYRDDEVMSLVDVAGERQLLVFSPEGRLLTPVAP</sequence>
<evidence type="ECO:0000313" key="1">
    <source>
        <dbReference type="EMBL" id="RMJ01956.1"/>
    </source>
</evidence>
<dbReference type="EMBL" id="QMDL01000004">
    <property type="protein sequence ID" value="RMJ01956.1"/>
    <property type="molecule type" value="Genomic_DNA"/>
</dbReference>
<dbReference type="OrthoDB" id="6339802at2"/>
<organism evidence="1 2">
    <name type="scientific">Marinobacter litoralis</name>
    <dbReference type="NCBI Taxonomy" id="187981"/>
    <lineage>
        <taxon>Bacteria</taxon>
        <taxon>Pseudomonadati</taxon>
        <taxon>Pseudomonadota</taxon>
        <taxon>Gammaproteobacteria</taxon>
        <taxon>Pseudomonadales</taxon>
        <taxon>Marinobacteraceae</taxon>
        <taxon>Marinobacter</taxon>
    </lineage>
</organism>
<evidence type="ECO:0000313" key="2">
    <source>
        <dbReference type="Proteomes" id="UP000265903"/>
    </source>
</evidence>
<dbReference type="Gene3D" id="2.60.40.2030">
    <property type="match status" value="1"/>
</dbReference>
<protein>
    <submittedName>
        <fullName evidence="1">Uncharacterized protein</fullName>
    </submittedName>
</protein>
<dbReference type="AlphaFoldDB" id="A0A3M2R9I3"/>
<dbReference type="Proteomes" id="UP000265903">
    <property type="component" value="Unassembled WGS sequence"/>
</dbReference>
<keyword evidence="2" id="KW-1185">Reference proteome</keyword>
<dbReference type="PROSITE" id="PS51257">
    <property type="entry name" value="PROKAR_LIPOPROTEIN"/>
    <property type="match status" value="1"/>
</dbReference>
<gene>
    <name evidence="1" type="ORF">DOQ08_02745</name>
</gene>
<dbReference type="SUPFAM" id="SSF141072">
    <property type="entry name" value="CalX-like"/>
    <property type="match status" value="1"/>
</dbReference>
<dbReference type="RefSeq" id="WP_114335549.1">
    <property type="nucleotide sequence ID" value="NZ_QMDL01000004.1"/>
</dbReference>
<comment type="caution">
    <text evidence="1">The sequence shown here is derived from an EMBL/GenBank/DDBJ whole genome shotgun (WGS) entry which is preliminary data.</text>
</comment>
<name>A0A3M2R9I3_9GAMM</name>